<evidence type="ECO:0000256" key="5">
    <source>
        <dbReference type="ARBA" id="ARBA00023002"/>
    </source>
</evidence>
<dbReference type="SUPFAM" id="SSF51905">
    <property type="entry name" value="FAD/NAD(P)-binding domain"/>
    <property type="match status" value="1"/>
</dbReference>
<dbReference type="InterPro" id="IPR023753">
    <property type="entry name" value="FAD/NAD-binding_dom"/>
</dbReference>
<keyword evidence="6" id="KW-1133">Transmembrane helix</keyword>
<accession>A0A2H0URX8</accession>
<evidence type="ECO:0000256" key="1">
    <source>
        <dbReference type="ARBA" id="ARBA00001974"/>
    </source>
</evidence>
<dbReference type="PANTHER" id="PTHR42913:SF3">
    <property type="entry name" value="64 KDA MITOCHONDRIAL NADH DEHYDROGENASE (EUROFUNG)"/>
    <property type="match status" value="1"/>
</dbReference>
<proteinExistence type="inferred from homology"/>
<dbReference type="PRINTS" id="PR00469">
    <property type="entry name" value="PNDRDTASEII"/>
</dbReference>
<comment type="similarity">
    <text evidence="2">Belongs to the NADH dehydrogenase family.</text>
</comment>
<evidence type="ECO:0000256" key="2">
    <source>
        <dbReference type="ARBA" id="ARBA00005272"/>
    </source>
</evidence>
<dbReference type="InterPro" id="IPR036188">
    <property type="entry name" value="FAD/NAD-bd_sf"/>
</dbReference>
<evidence type="ECO:0000256" key="4">
    <source>
        <dbReference type="ARBA" id="ARBA00022827"/>
    </source>
</evidence>
<dbReference type="PANTHER" id="PTHR42913">
    <property type="entry name" value="APOPTOSIS-INDUCING FACTOR 1"/>
    <property type="match status" value="1"/>
</dbReference>
<dbReference type="InterPro" id="IPR051169">
    <property type="entry name" value="NADH-Q_oxidoreductase"/>
</dbReference>
<evidence type="ECO:0000256" key="3">
    <source>
        <dbReference type="ARBA" id="ARBA00022630"/>
    </source>
</evidence>
<dbReference type="Gene3D" id="3.50.50.100">
    <property type="match status" value="1"/>
</dbReference>
<protein>
    <recommendedName>
        <fullName evidence="7">FAD/NAD(P)-binding domain-containing protein</fullName>
    </recommendedName>
</protein>
<dbReference type="AlphaFoldDB" id="A0A2H0URX8"/>
<reference evidence="9" key="1">
    <citation type="submission" date="2017-09" db="EMBL/GenBank/DDBJ databases">
        <title>Depth-based differentiation of microbial function through sediment-hosted aquifers and enrichment of novel symbionts in the deep terrestrial subsurface.</title>
        <authorList>
            <person name="Probst A.J."/>
            <person name="Ladd B."/>
            <person name="Jarett J.K."/>
            <person name="Geller-Mcgrath D.E."/>
            <person name="Sieber C.M.K."/>
            <person name="Emerson J.B."/>
            <person name="Anantharaman K."/>
            <person name="Thomas B.C."/>
            <person name="Malmstrom R."/>
            <person name="Stieglmeier M."/>
            <person name="Klingl A."/>
            <person name="Woyke T."/>
            <person name="Ryan C.M."/>
            <person name="Banfield J.F."/>
        </authorList>
    </citation>
    <scope>NUCLEOTIDE SEQUENCE [LARGE SCALE GENOMIC DNA]</scope>
</reference>
<dbReference type="EMBL" id="PFAZ01000007">
    <property type="protein sequence ID" value="PIR89137.1"/>
    <property type="molecule type" value="Genomic_DNA"/>
</dbReference>
<sequence length="408" mass="44992">MNDTKKRIVIVGGGFGGVSTALKLSKLKVNASITLVTDKPHFEYYAGLYRVVTGKSPLEVCIPLRDIFDGTSVEVVIDKISEVHLSTSALKGASGSRYLYDYLVLALGSETAYFNIPGLEKSAFGFKSITEALRLKQHLHEAFESCEKQESDKKVCAAHIVLVGGGASGTELAAELAQYTKILAKKHKLDPSLITIDLIEEAPRILPILPESVSKVVTQRLRRLGVNVMCNRTVIKEDVETLYLKDMNVKTKTVIWTAGAMPNRLYRDVKGFQLDKKGRVVVDEYLQAVNVDNVFVIGDAASVMYAGMAQTAIRHGEYVGSMISVKLKNQEGVEFIPRPTDFAIPVGTGWAATIWMGMHFYGILGWWLRRAADLRYFFSILPLSKALRVFTKGKTLCETCAICAPDES</sequence>
<dbReference type="PRINTS" id="PR00368">
    <property type="entry name" value="FADPNR"/>
</dbReference>
<keyword evidence="6" id="KW-0812">Transmembrane</keyword>
<keyword evidence="5" id="KW-0560">Oxidoreductase</keyword>
<feature type="transmembrane region" description="Helical" evidence="6">
    <location>
        <begin position="349"/>
        <end position="368"/>
    </location>
</feature>
<evidence type="ECO:0000256" key="6">
    <source>
        <dbReference type="SAM" id="Phobius"/>
    </source>
</evidence>
<gene>
    <name evidence="8" type="ORF">COU07_02815</name>
</gene>
<comment type="cofactor">
    <cofactor evidence="1">
        <name>FAD</name>
        <dbReference type="ChEBI" id="CHEBI:57692"/>
    </cofactor>
</comment>
<evidence type="ECO:0000259" key="7">
    <source>
        <dbReference type="Pfam" id="PF07992"/>
    </source>
</evidence>
<evidence type="ECO:0000313" key="9">
    <source>
        <dbReference type="Proteomes" id="UP000231157"/>
    </source>
</evidence>
<keyword evidence="3" id="KW-0285">Flavoprotein</keyword>
<name>A0A2H0URX8_9BACT</name>
<evidence type="ECO:0000313" key="8">
    <source>
        <dbReference type="EMBL" id="PIR89137.1"/>
    </source>
</evidence>
<keyword evidence="4" id="KW-0274">FAD</keyword>
<dbReference type="Pfam" id="PF07992">
    <property type="entry name" value="Pyr_redox_2"/>
    <property type="match status" value="1"/>
</dbReference>
<dbReference type="GO" id="GO:0003955">
    <property type="term" value="F:NAD(P)H dehydrogenase (quinone) activity"/>
    <property type="evidence" value="ECO:0007669"/>
    <property type="project" value="TreeGrafter"/>
</dbReference>
<keyword evidence="6" id="KW-0472">Membrane</keyword>
<dbReference type="GO" id="GO:0019646">
    <property type="term" value="P:aerobic electron transport chain"/>
    <property type="evidence" value="ECO:0007669"/>
    <property type="project" value="TreeGrafter"/>
</dbReference>
<organism evidence="8 9">
    <name type="scientific">Candidatus Harrisonbacteria bacterium CG10_big_fil_rev_8_21_14_0_10_40_38</name>
    <dbReference type="NCBI Taxonomy" id="1974583"/>
    <lineage>
        <taxon>Bacteria</taxon>
        <taxon>Candidatus Harrisoniibacteriota</taxon>
    </lineage>
</organism>
<comment type="caution">
    <text evidence="8">The sequence shown here is derived from an EMBL/GenBank/DDBJ whole genome shotgun (WGS) entry which is preliminary data.</text>
</comment>
<feature type="domain" description="FAD/NAD(P)-binding" evidence="7">
    <location>
        <begin position="7"/>
        <end position="316"/>
    </location>
</feature>
<dbReference type="Proteomes" id="UP000231157">
    <property type="component" value="Unassembled WGS sequence"/>
</dbReference>